<gene>
    <name evidence="2" type="ORF">CGZ75_23645</name>
</gene>
<evidence type="ECO:0000313" key="3">
    <source>
        <dbReference type="Proteomes" id="UP000215145"/>
    </source>
</evidence>
<protein>
    <submittedName>
        <fullName evidence="2">Asparaginase</fullName>
    </submittedName>
</protein>
<dbReference type="PANTHER" id="PTHR42110">
    <property type="entry name" value="L-ASPARAGINASE, PUTATIVE (AFU_ORTHOLOGUE AFUA_3G11890)-RELATED"/>
    <property type="match status" value="1"/>
</dbReference>
<feature type="region of interest" description="Disordered" evidence="1">
    <location>
        <begin position="1"/>
        <end position="20"/>
    </location>
</feature>
<keyword evidence="3" id="KW-1185">Reference proteome</keyword>
<name>A0A229NTC8_9BACL</name>
<dbReference type="AlphaFoldDB" id="A0A229NTC8"/>
<dbReference type="PANTHER" id="PTHR42110:SF1">
    <property type="entry name" value="L-ASPARAGINASE, PUTATIVE (AFU_ORTHOLOGUE AFUA_3G11890)-RELATED"/>
    <property type="match status" value="1"/>
</dbReference>
<evidence type="ECO:0000256" key="1">
    <source>
        <dbReference type="SAM" id="MobiDB-lite"/>
    </source>
</evidence>
<proteinExistence type="predicted"/>
<dbReference type="InterPro" id="IPR010349">
    <property type="entry name" value="Asparaginase_II"/>
</dbReference>
<accession>A0A229NTC8</accession>
<sequence length="363" mass="38351">MESIQHRSPGMPLSSTSRGKWTENIHTGHVAIVSTRAAYDSQVLAAAGNPEVMVFMRSTAKPIQAAAGVTAGLIEYYGLPEAAIALLSASHRGGPEHIELLERMLELTSVREEQLAFHEDLPLGQAERDLAMRAGAIPRKLYHTCSGKHIGLLAYCKMMGWPLEGYTDFSHPLQDQLLGSVAAYTGLQPASIERAIDGCGLPVFRMPLSRLALAYARLGDASPNKSAADPLSAAPRIAAAMQAWPDMVEGEGRLATVLLKQGIVAKSGAQGVFALAVPAASIGAAVQIDDGGESAWPVITAGLLDQLRLNLPAAGVPDSERPALEGQLSSAAEAVRGQFPERMFSSTGEETGSRQALLSLVWA</sequence>
<reference evidence="2 3" key="1">
    <citation type="submission" date="2017-07" db="EMBL/GenBank/DDBJ databases">
        <title>Paenibacillus herberti R33 genome sequencing and assembly.</title>
        <authorList>
            <person name="Su W."/>
        </authorList>
    </citation>
    <scope>NUCLEOTIDE SEQUENCE [LARGE SCALE GENOMIC DNA]</scope>
    <source>
        <strain evidence="2 3">R33</strain>
    </source>
</reference>
<dbReference type="Proteomes" id="UP000215145">
    <property type="component" value="Unassembled WGS sequence"/>
</dbReference>
<organism evidence="2 3">
    <name type="scientific">Paenibacillus herberti</name>
    <dbReference type="NCBI Taxonomy" id="1619309"/>
    <lineage>
        <taxon>Bacteria</taxon>
        <taxon>Bacillati</taxon>
        <taxon>Bacillota</taxon>
        <taxon>Bacilli</taxon>
        <taxon>Bacillales</taxon>
        <taxon>Paenibacillaceae</taxon>
        <taxon>Paenibacillus</taxon>
    </lineage>
</organism>
<dbReference type="Pfam" id="PF06089">
    <property type="entry name" value="Asparaginase_II"/>
    <property type="match status" value="1"/>
</dbReference>
<dbReference type="OrthoDB" id="9770793at2"/>
<dbReference type="RefSeq" id="WP_089526886.1">
    <property type="nucleotide sequence ID" value="NZ_NMUQ01000004.1"/>
</dbReference>
<evidence type="ECO:0000313" key="2">
    <source>
        <dbReference type="EMBL" id="OXM13157.1"/>
    </source>
</evidence>
<comment type="caution">
    <text evidence="2">The sequence shown here is derived from an EMBL/GenBank/DDBJ whole genome shotgun (WGS) entry which is preliminary data.</text>
</comment>
<dbReference type="EMBL" id="NMUQ01000004">
    <property type="protein sequence ID" value="OXM13157.1"/>
    <property type="molecule type" value="Genomic_DNA"/>
</dbReference>